<reference evidence="2 3" key="1">
    <citation type="submission" date="2022-01" db="EMBL/GenBank/DDBJ databases">
        <title>A high-quality chromosome-level genome assembly of rohu carp, Labeo rohita.</title>
        <authorList>
            <person name="Arick M.A. II"/>
            <person name="Hsu C.-Y."/>
            <person name="Magbanua Z."/>
            <person name="Pechanova O."/>
            <person name="Grover C."/>
            <person name="Miller E."/>
            <person name="Thrash A."/>
            <person name="Ezzel L."/>
            <person name="Alam S."/>
            <person name="Benzie J."/>
            <person name="Hamilton M."/>
            <person name="Karsi A."/>
            <person name="Lawrence M.L."/>
            <person name="Peterson D.G."/>
        </authorList>
    </citation>
    <scope>NUCLEOTIDE SEQUENCE [LARGE SCALE GENOMIC DNA]</scope>
    <source>
        <strain evidence="3">BAU-BD-2019</strain>
        <tissue evidence="2">Blood</tissue>
    </source>
</reference>
<feature type="transmembrane region" description="Helical" evidence="1">
    <location>
        <begin position="115"/>
        <end position="136"/>
    </location>
</feature>
<feature type="transmembrane region" description="Helical" evidence="1">
    <location>
        <begin position="80"/>
        <end position="103"/>
    </location>
</feature>
<evidence type="ECO:0000313" key="3">
    <source>
        <dbReference type="Proteomes" id="UP000830375"/>
    </source>
</evidence>
<feature type="transmembrane region" description="Helical" evidence="1">
    <location>
        <begin position="45"/>
        <end position="65"/>
    </location>
</feature>
<accession>A0ABQ8MVI8</accession>
<dbReference type="EMBL" id="JACTAM010000003">
    <property type="protein sequence ID" value="KAI2666720.1"/>
    <property type="molecule type" value="Genomic_DNA"/>
</dbReference>
<feature type="transmembrane region" description="Helical" evidence="1">
    <location>
        <begin position="17"/>
        <end position="38"/>
    </location>
</feature>
<evidence type="ECO:0000256" key="1">
    <source>
        <dbReference type="SAM" id="Phobius"/>
    </source>
</evidence>
<evidence type="ECO:0000313" key="2">
    <source>
        <dbReference type="EMBL" id="KAI2666720.1"/>
    </source>
</evidence>
<comment type="caution">
    <text evidence="2">The sequence shown here is derived from an EMBL/GenBank/DDBJ whole genome shotgun (WGS) entry which is preliminary data.</text>
</comment>
<keyword evidence="1" id="KW-1133">Transmembrane helix</keyword>
<protein>
    <submittedName>
        <fullName evidence="2">Calcium-transporting ATPase 2</fullName>
    </submittedName>
</protein>
<sequence length="140" mass="15763">MEWCGEICKWTWEKLTYVAYFSFFILPSLQLILLFAAFGVARGDGAGWICMTAFYLALWIITIYIDVNKDLDLTLTFKKILYVFGSVGVVLLNSVTLMTELILKTVNGERSVGDLRVIVFSSESIFSISLLILLLLGPCE</sequence>
<name>A0ABQ8MVI8_LABRO</name>
<gene>
    <name evidence="2" type="ORF">H4Q32_026410</name>
</gene>
<proteinExistence type="predicted"/>
<keyword evidence="1" id="KW-0472">Membrane</keyword>
<dbReference type="Proteomes" id="UP000830375">
    <property type="component" value="Unassembled WGS sequence"/>
</dbReference>
<keyword evidence="3" id="KW-1185">Reference proteome</keyword>
<organism evidence="2 3">
    <name type="scientific">Labeo rohita</name>
    <name type="common">Indian major carp</name>
    <name type="synonym">Cyprinus rohita</name>
    <dbReference type="NCBI Taxonomy" id="84645"/>
    <lineage>
        <taxon>Eukaryota</taxon>
        <taxon>Metazoa</taxon>
        <taxon>Chordata</taxon>
        <taxon>Craniata</taxon>
        <taxon>Vertebrata</taxon>
        <taxon>Euteleostomi</taxon>
        <taxon>Actinopterygii</taxon>
        <taxon>Neopterygii</taxon>
        <taxon>Teleostei</taxon>
        <taxon>Ostariophysi</taxon>
        <taxon>Cypriniformes</taxon>
        <taxon>Cyprinidae</taxon>
        <taxon>Labeoninae</taxon>
        <taxon>Labeonini</taxon>
        <taxon>Labeo</taxon>
    </lineage>
</organism>
<keyword evidence="1" id="KW-0812">Transmembrane</keyword>